<evidence type="ECO:0000256" key="2">
    <source>
        <dbReference type="SAM" id="SignalP"/>
    </source>
</evidence>
<feature type="chain" id="PRO_5037241985" evidence="2">
    <location>
        <begin position="23"/>
        <end position="192"/>
    </location>
</feature>
<feature type="transmembrane region" description="Helical" evidence="1">
    <location>
        <begin position="115"/>
        <end position="132"/>
    </location>
</feature>
<accession>A0A916FBF1</accession>
<dbReference type="Proteomes" id="UP000675882">
    <property type="component" value="Unassembled WGS sequence"/>
</dbReference>
<feature type="transmembrane region" description="Helical" evidence="1">
    <location>
        <begin position="144"/>
        <end position="165"/>
    </location>
</feature>
<feature type="signal peptide" evidence="2">
    <location>
        <begin position="1"/>
        <end position="22"/>
    </location>
</feature>
<feature type="transmembrane region" description="Helical" evidence="1">
    <location>
        <begin position="172"/>
        <end position="190"/>
    </location>
</feature>
<comment type="caution">
    <text evidence="3">The sequence shown here is derived from an EMBL/GenBank/DDBJ whole genome shotgun (WGS) entry which is preliminary data.</text>
</comment>
<keyword evidence="2" id="KW-0732">Signal</keyword>
<proteinExistence type="predicted"/>
<sequence length="192" mass="20072">MGPGAKFLIFLILLGVNGTASAHPGHEVSGLMTGLIHPFSGMDHLLAMMAVGLWAVQNGNRQLWLLPGTFMVVMALGAMVAMAYPLLPLMESGIAASVLLLGMFTMLSLQVAAKFSVAVTGLFGFFHGYAHGLEILGDINTGTYALGFLTATAALHFSGILIGIAARPRFLLLTRMLGAVITASGIWLLSSA</sequence>
<dbReference type="AlphaFoldDB" id="A0A916FBF1"/>
<keyword evidence="4" id="KW-1185">Reference proteome</keyword>
<evidence type="ECO:0000313" key="3">
    <source>
        <dbReference type="EMBL" id="CAE6701389.1"/>
    </source>
</evidence>
<feature type="transmembrane region" description="Helical" evidence="1">
    <location>
        <begin position="90"/>
        <end position="108"/>
    </location>
</feature>
<organism evidence="3 4">
    <name type="scientific">Candidatus Nitrotoga fabula</name>
    <dbReference type="NCBI Taxonomy" id="2182327"/>
    <lineage>
        <taxon>Bacteria</taxon>
        <taxon>Pseudomonadati</taxon>
        <taxon>Pseudomonadota</taxon>
        <taxon>Betaproteobacteria</taxon>
        <taxon>Nitrosomonadales</taxon>
        <taxon>Gallionellaceae</taxon>
        <taxon>Candidatus Nitrotoga</taxon>
    </lineage>
</organism>
<name>A0A916FBF1_9PROT</name>
<dbReference type="EMBL" id="CAJNBL010000007">
    <property type="protein sequence ID" value="CAE6701389.1"/>
    <property type="molecule type" value="Genomic_DNA"/>
</dbReference>
<evidence type="ECO:0000313" key="4">
    <source>
        <dbReference type="Proteomes" id="UP000675882"/>
    </source>
</evidence>
<feature type="transmembrane region" description="Helical" evidence="1">
    <location>
        <begin position="38"/>
        <end position="56"/>
    </location>
</feature>
<dbReference type="RefSeq" id="WP_213035428.1">
    <property type="nucleotide sequence ID" value="NZ_CAJNBL010000007.1"/>
</dbReference>
<keyword evidence="1" id="KW-0472">Membrane</keyword>
<reference evidence="3" key="1">
    <citation type="submission" date="2021-02" db="EMBL/GenBank/DDBJ databases">
        <authorList>
            <person name="Han P."/>
        </authorList>
    </citation>
    <scope>NUCLEOTIDE SEQUENCE</scope>
    <source>
        <strain evidence="3">Candidatus Nitrotoga sp. ZN8</strain>
    </source>
</reference>
<protein>
    <submittedName>
        <fullName evidence="3">HupE-UreJ family metal transporter</fullName>
    </submittedName>
</protein>
<dbReference type="PIRSF" id="PIRSF016919">
    <property type="entry name" value="HupE_UreJ"/>
    <property type="match status" value="1"/>
</dbReference>
<feature type="transmembrane region" description="Helical" evidence="1">
    <location>
        <begin position="63"/>
        <end position="84"/>
    </location>
</feature>
<evidence type="ECO:0000256" key="1">
    <source>
        <dbReference type="SAM" id="Phobius"/>
    </source>
</evidence>
<dbReference type="InterPro" id="IPR007038">
    <property type="entry name" value="HupE_UreJ"/>
</dbReference>
<dbReference type="Pfam" id="PF04955">
    <property type="entry name" value="HupE_UreJ"/>
    <property type="match status" value="1"/>
</dbReference>
<keyword evidence="1" id="KW-1133">Transmembrane helix</keyword>
<gene>
    <name evidence="3" type="ORF">NTGZN8_150062</name>
</gene>
<keyword evidence="1" id="KW-0812">Transmembrane</keyword>